<protein>
    <submittedName>
        <fullName evidence="2">Uncharacterized protein</fullName>
    </submittedName>
</protein>
<reference evidence="2" key="1">
    <citation type="submission" date="2017-02" db="UniProtKB">
        <authorList>
            <consortium name="WormBaseParasite"/>
        </authorList>
    </citation>
    <scope>IDENTIFICATION</scope>
</reference>
<dbReference type="Proteomes" id="UP000036681">
    <property type="component" value="Unplaced"/>
</dbReference>
<dbReference type="AlphaFoldDB" id="A0A0M3INH8"/>
<dbReference type="WBParaSite" id="ALUE_0002030601-mRNA-1">
    <property type="protein sequence ID" value="ALUE_0002030601-mRNA-1"/>
    <property type="gene ID" value="ALUE_0002030601"/>
</dbReference>
<keyword evidence="1" id="KW-1185">Reference proteome</keyword>
<name>A0A0M3INH8_ASCLU</name>
<proteinExistence type="predicted"/>
<evidence type="ECO:0000313" key="1">
    <source>
        <dbReference type="Proteomes" id="UP000036681"/>
    </source>
</evidence>
<sequence>MIHLVPAILVTKAILLQNRGNQVISIKFLLHFILAEYI</sequence>
<accession>A0A0M3INH8</accession>
<organism evidence="1 2">
    <name type="scientific">Ascaris lumbricoides</name>
    <name type="common">Giant roundworm</name>
    <dbReference type="NCBI Taxonomy" id="6252"/>
    <lineage>
        <taxon>Eukaryota</taxon>
        <taxon>Metazoa</taxon>
        <taxon>Ecdysozoa</taxon>
        <taxon>Nematoda</taxon>
        <taxon>Chromadorea</taxon>
        <taxon>Rhabditida</taxon>
        <taxon>Spirurina</taxon>
        <taxon>Ascaridomorpha</taxon>
        <taxon>Ascaridoidea</taxon>
        <taxon>Ascarididae</taxon>
        <taxon>Ascaris</taxon>
    </lineage>
</organism>
<evidence type="ECO:0000313" key="2">
    <source>
        <dbReference type="WBParaSite" id="ALUE_0002030601-mRNA-1"/>
    </source>
</evidence>